<evidence type="ECO:0000256" key="10">
    <source>
        <dbReference type="ARBA" id="ARBA00023163"/>
    </source>
</evidence>
<feature type="compositionally biased region" description="Basic and acidic residues" evidence="13">
    <location>
        <begin position="192"/>
        <end position="202"/>
    </location>
</feature>
<keyword evidence="8" id="KW-0805">Transcription regulation</keyword>
<evidence type="ECO:0000256" key="2">
    <source>
        <dbReference type="ARBA" id="ARBA00004123"/>
    </source>
</evidence>
<feature type="region of interest" description="Disordered" evidence="13">
    <location>
        <begin position="295"/>
        <end position="323"/>
    </location>
</feature>
<evidence type="ECO:0000256" key="4">
    <source>
        <dbReference type="ARBA" id="ARBA00022723"/>
    </source>
</evidence>
<evidence type="ECO:0000259" key="14">
    <source>
        <dbReference type="PROSITE" id="PS50157"/>
    </source>
</evidence>
<feature type="domain" description="C2H2-type" evidence="14">
    <location>
        <begin position="1025"/>
        <end position="1052"/>
    </location>
</feature>
<dbReference type="Pfam" id="PF00096">
    <property type="entry name" value="zf-C2H2"/>
    <property type="match status" value="12"/>
</dbReference>
<comment type="subcellular location">
    <subcellularLocation>
        <location evidence="2">Nucleus</location>
    </subcellularLocation>
</comment>
<dbReference type="FunFam" id="3.30.160.60:FF:000446">
    <property type="entry name" value="Zinc finger protein"/>
    <property type="match status" value="4"/>
</dbReference>
<organism evidence="15 16">
    <name type="scientific">Littorina saxatilis</name>
    <dbReference type="NCBI Taxonomy" id="31220"/>
    <lineage>
        <taxon>Eukaryota</taxon>
        <taxon>Metazoa</taxon>
        <taxon>Spiralia</taxon>
        <taxon>Lophotrochozoa</taxon>
        <taxon>Mollusca</taxon>
        <taxon>Gastropoda</taxon>
        <taxon>Caenogastropoda</taxon>
        <taxon>Littorinimorpha</taxon>
        <taxon>Littorinoidea</taxon>
        <taxon>Littorinidae</taxon>
        <taxon>Littorina</taxon>
    </lineage>
</organism>
<dbReference type="Gene3D" id="3.30.160.60">
    <property type="entry name" value="Classic Zinc Finger"/>
    <property type="match status" value="18"/>
</dbReference>
<evidence type="ECO:0000313" key="16">
    <source>
        <dbReference type="Proteomes" id="UP001374579"/>
    </source>
</evidence>
<evidence type="ECO:0000256" key="8">
    <source>
        <dbReference type="ARBA" id="ARBA00023015"/>
    </source>
</evidence>
<feature type="compositionally biased region" description="Polar residues" evidence="13">
    <location>
        <begin position="307"/>
        <end position="323"/>
    </location>
</feature>
<dbReference type="InterPro" id="IPR036236">
    <property type="entry name" value="Znf_C2H2_sf"/>
</dbReference>
<feature type="domain" description="C2H2-type" evidence="14">
    <location>
        <begin position="720"/>
        <end position="747"/>
    </location>
</feature>
<evidence type="ECO:0000256" key="12">
    <source>
        <dbReference type="PROSITE-ProRule" id="PRU00042"/>
    </source>
</evidence>
<keyword evidence="16" id="KW-1185">Reference proteome</keyword>
<feature type="compositionally biased region" description="Basic and acidic residues" evidence="13">
    <location>
        <begin position="146"/>
        <end position="161"/>
    </location>
</feature>
<evidence type="ECO:0000313" key="15">
    <source>
        <dbReference type="EMBL" id="KAK7087883.1"/>
    </source>
</evidence>
<comment type="similarity">
    <text evidence="3">Belongs to the krueppel C2H2-type zinc-finger protein family.</text>
</comment>
<dbReference type="PANTHER" id="PTHR24384">
    <property type="entry name" value="FINGER PUTATIVE TRANSCRIPTION FACTOR FAMILY-RELATED"/>
    <property type="match status" value="1"/>
</dbReference>
<reference evidence="15 16" key="1">
    <citation type="submission" date="2024-02" db="EMBL/GenBank/DDBJ databases">
        <title>Chromosome-scale genome assembly of the rough periwinkle Littorina saxatilis.</title>
        <authorList>
            <person name="De Jode A."/>
            <person name="Faria R."/>
            <person name="Formenti G."/>
            <person name="Sims Y."/>
            <person name="Smith T.P."/>
            <person name="Tracey A."/>
            <person name="Wood J.M.D."/>
            <person name="Zagrodzka Z.B."/>
            <person name="Johannesson K."/>
            <person name="Butlin R.K."/>
            <person name="Leder E.H."/>
        </authorList>
    </citation>
    <scope>NUCLEOTIDE SEQUENCE [LARGE SCALE GENOMIC DNA]</scope>
    <source>
        <strain evidence="15">Snail1</strain>
        <tissue evidence="15">Muscle</tissue>
    </source>
</reference>
<feature type="domain" description="C2H2-type" evidence="14">
    <location>
        <begin position="788"/>
        <end position="815"/>
    </location>
</feature>
<dbReference type="EMBL" id="JBAMIC010004070">
    <property type="protein sequence ID" value="KAK7087883.1"/>
    <property type="molecule type" value="Genomic_DNA"/>
</dbReference>
<feature type="domain" description="C2H2-type" evidence="14">
    <location>
        <begin position="275"/>
        <end position="305"/>
    </location>
</feature>
<feature type="domain" description="C2H2-type" evidence="14">
    <location>
        <begin position="247"/>
        <end position="274"/>
    </location>
</feature>
<feature type="region of interest" description="Disordered" evidence="13">
    <location>
        <begin position="86"/>
        <end position="110"/>
    </location>
</feature>
<feature type="domain" description="C2H2-type" evidence="14">
    <location>
        <begin position="635"/>
        <end position="662"/>
    </location>
</feature>
<dbReference type="InterPro" id="IPR013087">
    <property type="entry name" value="Znf_C2H2_type"/>
</dbReference>
<keyword evidence="9" id="KW-0238">DNA-binding</keyword>
<evidence type="ECO:0000256" key="5">
    <source>
        <dbReference type="ARBA" id="ARBA00022737"/>
    </source>
</evidence>
<feature type="domain" description="C2H2-type" evidence="14">
    <location>
        <begin position="941"/>
        <end position="968"/>
    </location>
</feature>
<dbReference type="Proteomes" id="UP001374579">
    <property type="component" value="Unassembled WGS sequence"/>
</dbReference>
<keyword evidence="7" id="KW-0862">Zinc</keyword>
<evidence type="ECO:0000256" key="7">
    <source>
        <dbReference type="ARBA" id="ARBA00022833"/>
    </source>
</evidence>
<dbReference type="FunFam" id="3.30.160.60:FF:000100">
    <property type="entry name" value="Zinc finger 45-like"/>
    <property type="match status" value="2"/>
</dbReference>
<dbReference type="SUPFAM" id="SSF57667">
    <property type="entry name" value="beta-beta-alpha zinc fingers"/>
    <property type="match status" value="11"/>
</dbReference>
<name>A0AAN9AJ27_9CAEN</name>
<accession>A0AAN9AJ27</accession>
<feature type="domain" description="C2H2-type" evidence="14">
    <location>
        <begin position="759"/>
        <end position="781"/>
    </location>
</feature>
<dbReference type="GO" id="GO:0000981">
    <property type="term" value="F:DNA-binding transcription factor activity, RNA polymerase II-specific"/>
    <property type="evidence" value="ECO:0007669"/>
    <property type="project" value="TreeGrafter"/>
</dbReference>
<comment type="caution">
    <text evidence="15">The sequence shown here is derived from an EMBL/GenBank/DDBJ whole genome shotgun (WGS) entry which is preliminary data.</text>
</comment>
<feature type="domain" description="C2H2-type" evidence="14">
    <location>
        <begin position="997"/>
        <end position="1024"/>
    </location>
</feature>
<gene>
    <name evidence="15" type="ORF">V1264_021879</name>
</gene>
<feature type="region of interest" description="Disordered" evidence="13">
    <location>
        <begin position="190"/>
        <end position="238"/>
    </location>
</feature>
<feature type="compositionally biased region" description="Polar residues" evidence="13">
    <location>
        <begin position="218"/>
        <end position="238"/>
    </location>
</feature>
<feature type="domain" description="C2H2-type" evidence="14">
    <location>
        <begin position="691"/>
        <end position="718"/>
    </location>
</feature>
<keyword evidence="6 12" id="KW-0863">Zinc-finger</keyword>
<evidence type="ECO:0000256" key="9">
    <source>
        <dbReference type="ARBA" id="ARBA00023125"/>
    </source>
</evidence>
<dbReference type="GO" id="GO:0005634">
    <property type="term" value="C:nucleus"/>
    <property type="evidence" value="ECO:0007669"/>
    <property type="project" value="UniProtKB-SubCell"/>
</dbReference>
<feature type="domain" description="C2H2-type" evidence="14">
    <location>
        <begin position="607"/>
        <end position="634"/>
    </location>
</feature>
<dbReference type="SMART" id="SM00355">
    <property type="entry name" value="ZnF_C2H2"/>
    <property type="match status" value="20"/>
</dbReference>
<dbReference type="Pfam" id="PF13912">
    <property type="entry name" value="zf-C2H2_6"/>
    <property type="match status" value="1"/>
</dbReference>
<evidence type="ECO:0000256" key="11">
    <source>
        <dbReference type="ARBA" id="ARBA00023242"/>
    </source>
</evidence>
<dbReference type="FunFam" id="3.30.160.60:FF:002343">
    <property type="entry name" value="Zinc finger protein 33A"/>
    <property type="match status" value="3"/>
</dbReference>
<dbReference type="PROSITE" id="PS00028">
    <property type="entry name" value="ZINC_FINGER_C2H2_1"/>
    <property type="match status" value="20"/>
</dbReference>
<feature type="region of interest" description="Disordered" evidence="13">
    <location>
        <begin position="400"/>
        <end position="425"/>
    </location>
</feature>
<dbReference type="InterPro" id="IPR050752">
    <property type="entry name" value="C2H2-ZF_domain"/>
</dbReference>
<keyword evidence="11" id="KW-0539">Nucleus</keyword>
<protein>
    <recommendedName>
        <fullName evidence="14">C2H2-type domain-containing protein</fullName>
    </recommendedName>
</protein>
<feature type="domain" description="C2H2-type" evidence="14">
    <location>
        <begin position="1053"/>
        <end position="1080"/>
    </location>
</feature>
<dbReference type="FunFam" id="3.30.160.60:FF:000771">
    <property type="entry name" value="zinc finger protein 648"/>
    <property type="match status" value="1"/>
</dbReference>
<dbReference type="PANTHER" id="PTHR24384:SF189">
    <property type="entry name" value="C2H2-TYPE DOMAIN-CONTAINING PROTEIN-RELATED"/>
    <property type="match status" value="1"/>
</dbReference>
<keyword evidence="10" id="KW-0804">Transcription</keyword>
<dbReference type="GO" id="GO:0008270">
    <property type="term" value="F:zinc ion binding"/>
    <property type="evidence" value="ECO:0007669"/>
    <property type="project" value="UniProtKB-KW"/>
</dbReference>
<feature type="domain" description="C2H2-type" evidence="14">
    <location>
        <begin position="844"/>
        <end position="871"/>
    </location>
</feature>
<feature type="domain" description="C2H2-type" evidence="14">
    <location>
        <begin position="969"/>
        <end position="996"/>
    </location>
</feature>
<comment type="function">
    <text evidence="1">May be involved in transcriptional regulation.</text>
</comment>
<proteinExistence type="inferred from homology"/>
<keyword evidence="5" id="KW-0677">Repeat</keyword>
<keyword evidence="4" id="KW-0479">Metal-binding</keyword>
<feature type="domain" description="C2H2-type" evidence="14">
    <location>
        <begin position="663"/>
        <end position="690"/>
    </location>
</feature>
<evidence type="ECO:0000256" key="13">
    <source>
        <dbReference type="SAM" id="MobiDB-lite"/>
    </source>
</evidence>
<dbReference type="GO" id="GO:0000978">
    <property type="term" value="F:RNA polymerase II cis-regulatory region sequence-specific DNA binding"/>
    <property type="evidence" value="ECO:0007669"/>
    <property type="project" value="TreeGrafter"/>
</dbReference>
<dbReference type="PROSITE" id="PS50157">
    <property type="entry name" value="ZINC_FINGER_C2H2_2"/>
    <property type="match status" value="20"/>
</dbReference>
<feature type="domain" description="C2H2-type" evidence="14">
    <location>
        <begin position="816"/>
        <end position="843"/>
    </location>
</feature>
<feature type="domain" description="C2H2-type" evidence="14">
    <location>
        <begin position="872"/>
        <end position="894"/>
    </location>
</feature>
<evidence type="ECO:0000256" key="1">
    <source>
        <dbReference type="ARBA" id="ARBA00003767"/>
    </source>
</evidence>
<feature type="domain" description="C2H2-type" evidence="14">
    <location>
        <begin position="909"/>
        <end position="936"/>
    </location>
</feature>
<sequence length="1108" mass="122849">MAADILSIKGTHQLISRGSRDGGVDIGEALDPWRAVGAVRGLPSDADIATFLLRYYEDTWRGQQSAALCLQCHTPLTLCCLRCSPSTTTPPNSRSATSTASSFTHHTTVTPSPLWVEEKPAALDECCGLSETSTVITGDGNVGESGRGERGDQRRAVDDQHGPMPYSHGDNAAGSECTNTLAQTSLNLGYHSGKETVERSKDECDDDNGEVRLDDSGTLDNNSQDTSTSDAESNTWRNKSSGVQAELKCLACSRLFEELDQLAVHMQGHSAEMRNKCDACGAVFLLPDIFQLHQKTHPHHTSENKSKSTSVIRSTSKQTASTQVIPSWTNVEVLEIGTGHSMGVQKSSRFAISDSQEDHRKVELTLLAESNCDDEESGIYEGDTDTEHDLSNSLLAVHQQQNTDIASEQGNEQKPSQPDNEQCQANGSVIDCKSTDANLEKTSRIQKLTENVAESSSLISTDWFGCQQCGVSFRSLDNLGTHARSHCRTKVDECRACHKTFDTPSLLKMHQCLGLRCKASLLKQNDQRSKSPALEVLQHVQTHTKKLRERKKTALSRRVLSNNTVIDSELDTKDQLPCGVCPTNVPTAVQELQLPQKTASRKQHHKFQCGLCGKELCNRQTLTAHERTHTGAKPFQCPQCSSAFRSNSNLRAHLRTHSGHTPYLCPQCGRGFKEITHLKRHLVSHSGERPHRCRLCGKAYVHATSLKEHMLSHSSSPKGWVCHQCGKAFANSKKLKVHLKTHTIKGKGSGTRNVAQRRFACQVCGAAYQQASSLSRHKKLHQVGATSHSCSQCGKTFRDKYELRKHGRTHSGLTPYSCGQCSRAFGDVSGYKRHLLSHSGLKPHVCPKCPKSYADSKSLKHHLQTHAGVRPHRCKQCAKRFFTTWTLRLHLQHHVMCVKSSSCPGEKSHVCHQCGAAYLRASSLVRHQRLHEAAEGRSARYQCSQCSRMFGDSSHLKRHLLSHSGEKPFVCATCGKAYADSHTLRDHMQVHTGIRSFVCEICGKAFFNAKTLKEHARSHSDQRPFQCSQCSACYKHLSGLISHRRLHSGVRPFQCGECGKTFKDYTCYKRHLLTHTHHKPHVCQQCGKAYKDLKNLKHHQAQLHGRNS</sequence>
<feature type="domain" description="C2H2-type" evidence="14">
    <location>
        <begin position="1081"/>
        <end position="1108"/>
    </location>
</feature>
<evidence type="ECO:0000256" key="6">
    <source>
        <dbReference type="ARBA" id="ARBA00022771"/>
    </source>
</evidence>
<feature type="region of interest" description="Disordered" evidence="13">
    <location>
        <begin position="135"/>
        <end position="176"/>
    </location>
</feature>
<evidence type="ECO:0000256" key="3">
    <source>
        <dbReference type="ARBA" id="ARBA00006991"/>
    </source>
</evidence>
<feature type="domain" description="C2H2-type" evidence="14">
    <location>
        <begin position="464"/>
        <end position="491"/>
    </location>
</feature>
<dbReference type="AlphaFoldDB" id="A0AAN9AJ27"/>